<reference evidence="1" key="1">
    <citation type="submission" date="2024-05" db="EMBL/GenBank/DDBJ databases">
        <authorList>
            <person name="Bunk B."/>
            <person name="Swiderski J."/>
            <person name="Sproer C."/>
            <person name="Thiel V."/>
        </authorList>
    </citation>
    <scope>NUCLEOTIDE SEQUENCE</scope>
    <source>
        <strain evidence="1">DSM 17735</strain>
    </source>
</reference>
<name>A0AAU7LWB1_9BURK</name>
<dbReference type="AlphaFoldDB" id="A0AAU7LWB1"/>
<dbReference type="EMBL" id="CP157675">
    <property type="protein sequence ID" value="XBP71954.1"/>
    <property type="molecule type" value="Genomic_DNA"/>
</dbReference>
<dbReference type="RefSeq" id="WP_349281290.1">
    <property type="nucleotide sequence ID" value="NZ_CBCSCU010000002.1"/>
</dbReference>
<protein>
    <submittedName>
        <fullName evidence="1">Uncharacterized protein</fullName>
    </submittedName>
</protein>
<sequence length="244" mass="26060">MAAHKYWRALCMVSPTASPAPLELGEFQLYNGATRLDAAATLTSNVAPTSGTIASLKDAVTTAGAYWADLTVSGYVILTWAFPTAVEVDGVLLGARTTIARFPTFGLIQGGDAATGVNWPTVRGFGGLKFVSAAMTPIIPLSNPALTPRPIVTQADYSTEGGRGLITDTVKTKATPANIPTHCKVRLLRDIDDKVIREEWTDPVTGVYTFDYFDEHFTYSVKATHPTGAKRAVIADRLTPGLMP</sequence>
<gene>
    <name evidence="1" type="ORF">ABLV49_09220</name>
</gene>
<evidence type="ECO:0000313" key="1">
    <source>
        <dbReference type="EMBL" id="XBP71954.1"/>
    </source>
</evidence>
<organism evidence="1">
    <name type="scientific">Polaromonas hydrogenivorans</name>
    <dbReference type="NCBI Taxonomy" id="335476"/>
    <lineage>
        <taxon>Bacteria</taxon>
        <taxon>Pseudomonadati</taxon>
        <taxon>Pseudomonadota</taxon>
        <taxon>Betaproteobacteria</taxon>
        <taxon>Burkholderiales</taxon>
        <taxon>Comamonadaceae</taxon>
        <taxon>Polaromonas</taxon>
    </lineage>
</organism>
<proteinExistence type="predicted"/>
<accession>A0AAU7LWB1</accession>